<keyword evidence="3 5" id="KW-1133">Transmembrane helix</keyword>
<feature type="transmembrane region" description="Helical" evidence="5">
    <location>
        <begin position="37"/>
        <end position="57"/>
    </location>
</feature>
<dbReference type="RefSeq" id="WP_068203701.1">
    <property type="nucleotide sequence ID" value="NZ_CP014209.1"/>
</dbReference>
<evidence type="ECO:0000313" key="8">
    <source>
        <dbReference type="Proteomes" id="UP000076794"/>
    </source>
</evidence>
<feature type="transmembrane region" description="Helical" evidence="5">
    <location>
        <begin position="110"/>
        <end position="128"/>
    </location>
</feature>
<keyword evidence="4 5" id="KW-0472">Membrane</keyword>
<dbReference type="KEGG" id="ido:I598_2972"/>
<gene>
    <name evidence="7" type="ORF">I598_2972</name>
</gene>
<dbReference type="Proteomes" id="UP000076794">
    <property type="component" value="Chromosome"/>
</dbReference>
<proteinExistence type="predicted"/>
<reference evidence="7 8" key="1">
    <citation type="submission" date="2016-01" db="EMBL/GenBank/DDBJ databases">
        <title>Complete genome sequence of a soil Actinobacterium, Isoptericola dokdonensis DS-3.</title>
        <authorList>
            <person name="Kwon S.-K."/>
            <person name="Kim J.F."/>
        </authorList>
    </citation>
    <scope>NUCLEOTIDE SEQUENCE [LARGE SCALE GENOMIC DNA]</scope>
    <source>
        <strain evidence="7 8">DS-3</strain>
    </source>
</reference>
<evidence type="ECO:0000256" key="5">
    <source>
        <dbReference type="SAM" id="Phobius"/>
    </source>
</evidence>
<dbReference type="STRING" id="1300344.I598_2972"/>
<organism evidence="7 8">
    <name type="scientific">Isoptericola dokdonensis DS-3</name>
    <dbReference type="NCBI Taxonomy" id="1300344"/>
    <lineage>
        <taxon>Bacteria</taxon>
        <taxon>Bacillati</taxon>
        <taxon>Actinomycetota</taxon>
        <taxon>Actinomycetes</taxon>
        <taxon>Micrococcales</taxon>
        <taxon>Promicromonosporaceae</taxon>
        <taxon>Isoptericola</taxon>
    </lineage>
</organism>
<dbReference type="InterPro" id="IPR049453">
    <property type="entry name" value="Memb_transporter_dom"/>
</dbReference>
<evidence type="ECO:0000256" key="3">
    <source>
        <dbReference type="ARBA" id="ARBA00022989"/>
    </source>
</evidence>
<evidence type="ECO:0000313" key="7">
    <source>
        <dbReference type="EMBL" id="ANC32488.1"/>
    </source>
</evidence>
<dbReference type="Pfam" id="PF13515">
    <property type="entry name" value="FUSC_2"/>
    <property type="match status" value="1"/>
</dbReference>
<comment type="subcellular location">
    <subcellularLocation>
        <location evidence="1">Membrane</location>
        <topology evidence="1">Multi-pass membrane protein</topology>
    </subcellularLocation>
</comment>
<name>A0A161I991_9MICO</name>
<evidence type="ECO:0000259" key="6">
    <source>
        <dbReference type="Pfam" id="PF13515"/>
    </source>
</evidence>
<keyword evidence="2 5" id="KW-0812">Transmembrane</keyword>
<dbReference type="GO" id="GO:0016020">
    <property type="term" value="C:membrane"/>
    <property type="evidence" value="ECO:0007669"/>
    <property type="project" value="UniProtKB-SubCell"/>
</dbReference>
<dbReference type="AlphaFoldDB" id="A0A161I991"/>
<feature type="transmembrane region" description="Helical" evidence="5">
    <location>
        <begin position="133"/>
        <end position="152"/>
    </location>
</feature>
<evidence type="ECO:0000256" key="2">
    <source>
        <dbReference type="ARBA" id="ARBA00022692"/>
    </source>
</evidence>
<evidence type="ECO:0000256" key="1">
    <source>
        <dbReference type="ARBA" id="ARBA00004141"/>
    </source>
</evidence>
<keyword evidence="8" id="KW-1185">Reference proteome</keyword>
<dbReference type="OrthoDB" id="5198202at2"/>
<dbReference type="PATRIC" id="fig|1300344.3.peg.2991"/>
<evidence type="ECO:0000256" key="4">
    <source>
        <dbReference type="ARBA" id="ARBA00023136"/>
    </source>
</evidence>
<dbReference type="EMBL" id="CP014209">
    <property type="protein sequence ID" value="ANC32488.1"/>
    <property type="molecule type" value="Genomic_DNA"/>
</dbReference>
<sequence length="378" mass="39723">MSDGPEARPAGEVAGAALRTLVRQVRLRQGFGRVRSGFWPVVQASLAAGAAYAIAHYGLGHDQPFFAAVAAWVCLGYTFDRDPRRVAEVAVGVAVGVGIGDVVVHLIGSGWWQLTVVLLVSALLARFIDRGPLLVTQAGVQAIVVVGLPAATASAGPLSRWTDALVGGLVALAVTLLTPDDPRRRLRVLAGEATTELAETLESVARGLHDQDVDELASALVRGRASEPVLADWIQSARRSAEVARVSVNRARRDDILRLVDQAVLVDRAMRSVRLLARRAPTVVAADGTWPEVGPTAEVVERCAAGVRLLAGALADGTSTEGAREVLSDAARRADPHALGGDHLRVASLALLVRSPLVDVLEAAGTDARDARAMLPEL</sequence>
<feature type="domain" description="Integral membrane bound transporter" evidence="6">
    <location>
        <begin position="51"/>
        <end position="174"/>
    </location>
</feature>
<accession>A0A161I991</accession>
<protein>
    <recommendedName>
        <fullName evidence="6">Integral membrane bound transporter domain-containing protein</fullName>
    </recommendedName>
</protein>